<gene>
    <name evidence="11" type="ORF">SAMN04488500_101184</name>
</gene>
<evidence type="ECO:0000313" key="12">
    <source>
        <dbReference type="Proteomes" id="UP000192738"/>
    </source>
</evidence>
<name>A0A1W1YAK7_9FIRM</name>
<evidence type="ECO:0000256" key="8">
    <source>
        <dbReference type="PIRSR" id="PIRSR001500-2"/>
    </source>
</evidence>
<feature type="chain" id="PRO_5012415964" description="prephenate dehydratase" evidence="9">
    <location>
        <begin position="24"/>
        <end position="290"/>
    </location>
</feature>
<dbReference type="SUPFAM" id="SSF53850">
    <property type="entry name" value="Periplasmic binding protein-like II"/>
    <property type="match status" value="1"/>
</dbReference>
<keyword evidence="5" id="KW-0584">Phenylalanine biosynthesis</keyword>
<feature type="domain" description="Prephenate dehydratase" evidence="10">
    <location>
        <begin position="24"/>
        <end position="203"/>
    </location>
</feature>
<dbReference type="Pfam" id="PF00800">
    <property type="entry name" value="PDT"/>
    <property type="match status" value="1"/>
</dbReference>
<reference evidence="11 12" key="1">
    <citation type="submission" date="2017-04" db="EMBL/GenBank/DDBJ databases">
        <authorList>
            <person name="Afonso C.L."/>
            <person name="Miller P.J."/>
            <person name="Scott M.A."/>
            <person name="Spackman E."/>
            <person name="Goraichik I."/>
            <person name="Dimitrov K.M."/>
            <person name="Suarez D.L."/>
            <person name="Swayne D.E."/>
        </authorList>
    </citation>
    <scope>NUCLEOTIDE SEQUENCE [LARGE SCALE GENOMIC DNA]</scope>
    <source>
        <strain evidence="11 12">DSM 5090</strain>
    </source>
</reference>
<evidence type="ECO:0000256" key="3">
    <source>
        <dbReference type="ARBA" id="ARBA00022605"/>
    </source>
</evidence>
<dbReference type="PANTHER" id="PTHR21022:SF19">
    <property type="entry name" value="PREPHENATE DEHYDRATASE-RELATED"/>
    <property type="match status" value="1"/>
</dbReference>
<dbReference type="CDD" id="cd13630">
    <property type="entry name" value="PBP2_PDT_1"/>
    <property type="match status" value="1"/>
</dbReference>
<evidence type="ECO:0000259" key="10">
    <source>
        <dbReference type="PROSITE" id="PS51171"/>
    </source>
</evidence>
<dbReference type="PANTHER" id="PTHR21022">
    <property type="entry name" value="PREPHENATE DEHYDRATASE P PROTEIN"/>
    <property type="match status" value="1"/>
</dbReference>
<keyword evidence="6" id="KW-0456">Lyase</keyword>
<dbReference type="PIRSF" id="PIRSF001500">
    <property type="entry name" value="Chor_mut_pdt_Ppr"/>
    <property type="match status" value="1"/>
</dbReference>
<dbReference type="NCBIfam" id="NF008865">
    <property type="entry name" value="PRK11898.1"/>
    <property type="match status" value="1"/>
</dbReference>
<feature type="signal peptide" evidence="9">
    <location>
        <begin position="1"/>
        <end position="23"/>
    </location>
</feature>
<accession>A0A1W1YAK7</accession>
<evidence type="ECO:0000256" key="7">
    <source>
        <dbReference type="ARBA" id="ARBA00047848"/>
    </source>
</evidence>
<dbReference type="AlphaFoldDB" id="A0A1W1YAK7"/>
<dbReference type="PROSITE" id="PS51171">
    <property type="entry name" value="PREPHENATE_DEHYDR_3"/>
    <property type="match status" value="1"/>
</dbReference>
<evidence type="ECO:0000256" key="2">
    <source>
        <dbReference type="ARBA" id="ARBA00013147"/>
    </source>
</evidence>
<evidence type="ECO:0000256" key="9">
    <source>
        <dbReference type="SAM" id="SignalP"/>
    </source>
</evidence>
<dbReference type="GO" id="GO:0009094">
    <property type="term" value="P:L-phenylalanine biosynthetic process"/>
    <property type="evidence" value="ECO:0007669"/>
    <property type="project" value="UniProtKB-UniPathway"/>
</dbReference>
<dbReference type="Proteomes" id="UP000192738">
    <property type="component" value="Unassembled WGS sequence"/>
</dbReference>
<dbReference type="EMBL" id="FWXI01000001">
    <property type="protein sequence ID" value="SMC33186.1"/>
    <property type="molecule type" value="Genomic_DNA"/>
</dbReference>
<keyword evidence="9" id="KW-0732">Signal</keyword>
<feature type="site" description="Essential for prephenate dehydratase activity" evidence="8">
    <location>
        <position position="196"/>
    </location>
</feature>
<keyword evidence="3" id="KW-0028">Amino-acid biosynthesis</keyword>
<dbReference type="InterPro" id="IPR008242">
    <property type="entry name" value="Chor_mutase/pphenate_deHydtase"/>
</dbReference>
<dbReference type="OrthoDB" id="9802281at2"/>
<dbReference type="GO" id="GO:0004664">
    <property type="term" value="F:prephenate dehydratase activity"/>
    <property type="evidence" value="ECO:0007669"/>
    <property type="project" value="UniProtKB-EC"/>
</dbReference>
<keyword evidence="12" id="KW-1185">Reference proteome</keyword>
<evidence type="ECO:0000313" key="11">
    <source>
        <dbReference type="EMBL" id="SMC33186.1"/>
    </source>
</evidence>
<protein>
    <recommendedName>
        <fullName evidence="2">prephenate dehydratase</fullName>
        <ecNumber evidence="2">4.2.1.51</ecNumber>
    </recommendedName>
</protein>
<dbReference type="STRING" id="112901.SAMN04488500_101184"/>
<dbReference type="RefSeq" id="WP_084573710.1">
    <property type="nucleotide sequence ID" value="NZ_CP155572.1"/>
</dbReference>
<comment type="catalytic activity">
    <reaction evidence="7">
        <text>prephenate + H(+) = 3-phenylpyruvate + CO2 + H2O</text>
        <dbReference type="Rhea" id="RHEA:21648"/>
        <dbReference type="ChEBI" id="CHEBI:15377"/>
        <dbReference type="ChEBI" id="CHEBI:15378"/>
        <dbReference type="ChEBI" id="CHEBI:16526"/>
        <dbReference type="ChEBI" id="CHEBI:18005"/>
        <dbReference type="ChEBI" id="CHEBI:29934"/>
        <dbReference type="EC" id="4.2.1.51"/>
    </reaction>
</comment>
<dbReference type="Gene3D" id="3.40.190.10">
    <property type="entry name" value="Periplasmic binding protein-like II"/>
    <property type="match status" value="2"/>
</dbReference>
<evidence type="ECO:0000256" key="4">
    <source>
        <dbReference type="ARBA" id="ARBA00023141"/>
    </source>
</evidence>
<dbReference type="UniPathway" id="UPA00121">
    <property type="reaction ID" value="UER00345"/>
</dbReference>
<organism evidence="11 12">
    <name type="scientific">Sporomusa malonica</name>
    <dbReference type="NCBI Taxonomy" id="112901"/>
    <lineage>
        <taxon>Bacteria</taxon>
        <taxon>Bacillati</taxon>
        <taxon>Bacillota</taxon>
        <taxon>Negativicutes</taxon>
        <taxon>Selenomonadales</taxon>
        <taxon>Sporomusaceae</taxon>
        <taxon>Sporomusa</taxon>
    </lineage>
</organism>
<proteinExistence type="predicted"/>
<dbReference type="InterPro" id="IPR001086">
    <property type="entry name" value="Preph_deHydtase"/>
</dbReference>
<comment type="pathway">
    <text evidence="1">Amino-acid biosynthesis; L-phenylalanine biosynthesis; phenylpyruvate from prephenate: step 1/1.</text>
</comment>
<sequence length="290" mass="31548">MRRKLLTLSVLVLLLLVTSTTFASVSYLGPAGTYTEEATILFFGEKESITPVKTVPEALNLVKSGQCQYAVVPVENTIGGPVYNYLDAVVNDADLVVIGEINLPIRQTLLALPGTNLKEIKTIMSHPQGIAQSQDWLKANLPAAKLIEASSTAEAAKRVSELGDTTMAAIAASRTAQVYNLAILANDLQYTHDNVTRFWVVTLKQNQVQGNQRSALVALGPAQSLPSLLSDIHRKGFKIVSVHDRPAKTILGKYLYVIELTGGKTDELLKISKNHEKNLKIRILGAFDTK</sequence>
<dbReference type="EC" id="4.2.1.51" evidence="2"/>
<evidence type="ECO:0000256" key="1">
    <source>
        <dbReference type="ARBA" id="ARBA00004741"/>
    </source>
</evidence>
<dbReference type="GO" id="GO:0005737">
    <property type="term" value="C:cytoplasm"/>
    <property type="evidence" value="ECO:0007669"/>
    <property type="project" value="TreeGrafter"/>
</dbReference>
<evidence type="ECO:0000256" key="6">
    <source>
        <dbReference type="ARBA" id="ARBA00023239"/>
    </source>
</evidence>
<evidence type="ECO:0000256" key="5">
    <source>
        <dbReference type="ARBA" id="ARBA00023222"/>
    </source>
</evidence>
<keyword evidence="4" id="KW-0057">Aromatic amino acid biosynthesis</keyword>